<feature type="transmembrane region" description="Helical" evidence="4">
    <location>
        <begin position="26"/>
        <end position="46"/>
    </location>
</feature>
<evidence type="ECO:0000256" key="4">
    <source>
        <dbReference type="SAM" id="Phobius"/>
    </source>
</evidence>
<accession>A0A517SCS5</accession>
<evidence type="ECO:0000256" key="1">
    <source>
        <dbReference type="ARBA" id="ARBA00022692"/>
    </source>
</evidence>
<feature type="transmembrane region" description="Helical" evidence="4">
    <location>
        <begin position="91"/>
        <end position="114"/>
    </location>
</feature>
<evidence type="ECO:0000313" key="6">
    <source>
        <dbReference type="Proteomes" id="UP000315700"/>
    </source>
</evidence>
<reference evidence="5 6" key="1">
    <citation type="submission" date="2019-02" db="EMBL/GenBank/DDBJ databases">
        <title>Deep-cultivation of Planctomycetes and their phenomic and genomic characterization uncovers novel biology.</title>
        <authorList>
            <person name="Wiegand S."/>
            <person name="Jogler M."/>
            <person name="Boedeker C."/>
            <person name="Pinto D."/>
            <person name="Vollmers J."/>
            <person name="Rivas-Marin E."/>
            <person name="Kohn T."/>
            <person name="Peeters S.H."/>
            <person name="Heuer A."/>
            <person name="Rast P."/>
            <person name="Oberbeckmann S."/>
            <person name="Bunk B."/>
            <person name="Jeske O."/>
            <person name="Meyerdierks A."/>
            <person name="Storesund J.E."/>
            <person name="Kallscheuer N."/>
            <person name="Luecker S."/>
            <person name="Lage O.M."/>
            <person name="Pohl T."/>
            <person name="Merkel B.J."/>
            <person name="Hornburger P."/>
            <person name="Mueller R.-W."/>
            <person name="Bruemmer F."/>
            <person name="Labrenz M."/>
            <person name="Spormann A.M."/>
            <person name="Op den Camp H."/>
            <person name="Overmann J."/>
            <person name="Amann R."/>
            <person name="Jetten M.S.M."/>
            <person name="Mascher T."/>
            <person name="Medema M.H."/>
            <person name="Devos D.P."/>
            <person name="Kaster A.-K."/>
            <person name="Ovreas L."/>
            <person name="Rohde M."/>
            <person name="Galperin M.Y."/>
            <person name="Jogler C."/>
        </authorList>
    </citation>
    <scope>NUCLEOTIDE SEQUENCE [LARGE SCALE GENOMIC DNA]</scope>
    <source>
        <strain evidence="5 6">Pan44</strain>
    </source>
</reference>
<dbReference type="PANTHER" id="PTHR23526">
    <property type="entry name" value="INTEGRAL MEMBRANE TRANSPORT PROTEIN-RELATED"/>
    <property type="match status" value="1"/>
</dbReference>
<dbReference type="Proteomes" id="UP000315700">
    <property type="component" value="Chromosome"/>
</dbReference>
<feature type="transmembrane region" description="Helical" evidence="4">
    <location>
        <begin position="192"/>
        <end position="211"/>
    </location>
</feature>
<sequence>MANVNGRNECGIGVTPLWPLRKAQTAIIIAGCLGTAFLQIVTSAAAVQYTRALGGTGLHVGVFNALPTGMLFMQLLAGLAANRLRYRRPLWFGLSLIQRTLLVPVALAPVFWPGVFHTGWVWVFLAANIALHGLAQFGSPLWMSWMGDYLPREGLSDFWGIRQRWMNWTISASLATCALYVALSGMTIQQSYTHLCILASIVGVIDLCLFLRIEEPPVNPAASANWKQVFLEPFRNSAFRSFIKYACMWHFAAMIGAPFISLYLLQHIGMSLFQVLMLWSVSAIGGALSAAALGRFAERHGNKPLLTYCTLFKPLNMIVLLLAPRDPNLAFMFLAPAFMVDHAMNIGIQIGQEGFLLKQSPSRNRAMFIASGMAMAGLVGCATSISCGAILTSLHGWNTTLGSWSVNGFHLLFCASAVMRATTLRFVSRIEEPTAADHRLLAIQIIRRQSIRLSSGRRRKAAVRTTRLITSTAPADRAA</sequence>
<proteinExistence type="predicted"/>
<feature type="transmembrane region" description="Helical" evidence="4">
    <location>
        <begin position="401"/>
        <end position="419"/>
    </location>
</feature>
<evidence type="ECO:0000256" key="2">
    <source>
        <dbReference type="ARBA" id="ARBA00022989"/>
    </source>
</evidence>
<dbReference type="AlphaFoldDB" id="A0A517SCS5"/>
<dbReference type="Gene3D" id="1.20.1250.20">
    <property type="entry name" value="MFS general substrate transporter like domains"/>
    <property type="match status" value="2"/>
</dbReference>
<feature type="transmembrane region" description="Helical" evidence="4">
    <location>
        <begin position="368"/>
        <end position="395"/>
    </location>
</feature>
<dbReference type="SUPFAM" id="SSF103473">
    <property type="entry name" value="MFS general substrate transporter"/>
    <property type="match status" value="1"/>
</dbReference>
<name>A0A517SCS5_9PLAN</name>
<dbReference type="GO" id="GO:0022857">
    <property type="term" value="F:transmembrane transporter activity"/>
    <property type="evidence" value="ECO:0007669"/>
    <property type="project" value="InterPro"/>
</dbReference>
<keyword evidence="6" id="KW-1185">Reference proteome</keyword>
<keyword evidence="2 4" id="KW-1133">Transmembrane helix</keyword>
<dbReference type="KEGG" id="ccos:Pan44_19570"/>
<dbReference type="EMBL" id="CP036271">
    <property type="protein sequence ID" value="QDT53930.1"/>
    <property type="molecule type" value="Genomic_DNA"/>
</dbReference>
<keyword evidence="3 4" id="KW-0472">Membrane</keyword>
<feature type="transmembrane region" description="Helical" evidence="4">
    <location>
        <begin position="165"/>
        <end position="186"/>
    </location>
</feature>
<dbReference type="RefSeq" id="WP_145029545.1">
    <property type="nucleotide sequence ID" value="NZ_CP036271.1"/>
</dbReference>
<evidence type="ECO:0000256" key="3">
    <source>
        <dbReference type="ARBA" id="ARBA00023136"/>
    </source>
</evidence>
<dbReference type="OrthoDB" id="213114at2"/>
<evidence type="ECO:0000313" key="5">
    <source>
        <dbReference type="EMBL" id="QDT53930.1"/>
    </source>
</evidence>
<feature type="transmembrane region" description="Helical" evidence="4">
    <location>
        <begin position="245"/>
        <end position="265"/>
    </location>
</feature>
<dbReference type="InterPro" id="IPR011701">
    <property type="entry name" value="MFS"/>
</dbReference>
<organism evidence="5 6">
    <name type="scientific">Caulifigura coniformis</name>
    <dbReference type="NCBI Taxonomy" id="2527983"/>
    <lineage>
        <taxon>Bacteria</taxon>
        <taxon>Pseudomonadati</taxon>
        <taxon>Planctomycetota</taxon>
        <taxon>Planctomycetia</taxon>
        <taxon>Planctomycetales</taxon>
        <taxon>Planctomycetaceae</taxon>
        <taxon>Caulifigura</taxon>
    </lineage>
</organism>
<dbReference type="PANTHER" id="PTHR23526:SF2">
    <property type="entry name" value="MAJOR FACILITATOR SUPERFAMILY (MFS) PROFILE DOMAIN-CONTAINING PROTEIN"/>
    <property type="match status" value="1"/>
</dbReference>
<dbReference type="InterPro" id="IPR036259">
    <property type="entry name" value="MFS_trans_sf"/>
</dbReference>
<dbReference type="InParanoid" id="A0A517SCS5"/>
<dbReference type="InterPro" id="IPR052528">
    <property type="entry name" value="Sugar_transport-like"/>
</dbReference>
<feature type="transmembrane region" description="Helical" evidence="4">
    <location>
        <begin position="271"/>
        <end position="293"/>
    </location>
</feature>
<dbReference type="Pfam" id="PF07690">
    <property type="entry name" value="MFS_1"/>
    <property type="match status" value="1"/>
</dbReference>
<gene>
    <name evidence="5" type="ORF">Pan44_19570</name>
</gene>
<feature type="transmembrane region" description="Helical" evidence="4">
    <location>
        <begin position="305"/>
        <end position="323"/>
    </location>
</feature>
<keyword evidence="1 4" id="KW-0812">Transmembrane</keyword>
<protein>
    <submittedName>
        <fullName evidence="5">Major Facilitator Superfamily protein</fullName>
    </submittedName>
</protein>
<feature type="transmembrane region" description="Helical" evidence="4">
    <location>
        <begin position="58"/>
        <end position="79"/>
    </location>
</feature>